<protein>
    <submittedName>
        <fullName evidence="10">Uncharacterized protein</fullName>
    </submittedName>
</protein>
<dbReference type="InterPro" id="IPR046346">
    <property type="entry name" value="Aminoacid_DH-like_N_sf"/>
</dbReference>
<keyword evidence="11" id="KW-1185">Reference proteome</keyword>
<dbReference type="HAMAP" id="MF_01576">
    <property type="entry name" value="THF_DHG_CYH"/>
    <property type="match status" value="1"/>
</dbReference>
<dbReference type="FunFam" id="3.40.50.10860:FF:000005">
    <property type="entry name" value="C-1-tetrahydrofolate synthase, cytoplasmic, putative"/>
    <property type="match status" value="1"/>
</dbReference>
<dbReference type="OrthoDB" id="5126881at2759"/>
<dbReference type="InterPro" id="IPR020631">
    <property type="entry name" value="THF_DH/CycHdrlase_NAD-bd_dom"/>
</dbReference>
<keyword evidence="5" id="KW-0521">NADP</keyword>
<evidence type="ECO:0000313" key="11">
    <source>
        <dbReference type="Proteomes" id="UP000253551"/>
    </source>
</evidence>
<proteinExistence type="inferred from homology"/>
<evidence type="ECO:0000256" key="6">
    <source>
        <dbReference type="ARBA" id="ARBA00023002"/>
    </source>
</evidence>
<keyword evidence="4" id="KW-0378">Hydrolase</keyword>
<accession>A0A367KL31</accession>
<dbReference type="Pfam" id="PF00763">
    <property type="entry name" value="THF_DHG_CYH"/>
    <property type="match status" value="1"/>
</dbReference>
<dbReference type="PRINTS" id="PR00085">
    <property type="entry name" value="THFDHDRGNASE"/>
</dbReference>
<evidence type="ECO:0000313" key="10">
    <source>
        <dbReference type="EMBL" id="RCI02552.1"/>
    </source>
</evidence>
<reference evidence="10 11" key="1">
    <citation type="journal article" date="2018" name="G3 (Bethesda)">
        <title>Phylogenetic and Phylogenomic Definition of Rhizopus Species.</title>
        <authorList>
            <person name="Gryganskyi A.P."/>
            <person name="Golan J."/>
            <person name="Dolatabadi S."/>
            <person name="Mondo S."/>
            <person name="Robb S."/>
            <person name="Idnurm A."/>
            <person name="Muszewska A."/>
            <person name="Steczkiewicz K."/>
            <person name="Masonjones S."/>
            <person name="Liao H.L."/>
            <person name="Gajdeczka M.T."/>
            <person name="Anike F."/>
            <person name="Vuek A."/>
            <person name="Anishchenko I.M."/>
            <person name="Voigt K."/>
            <person name="de Hoog G.S."/>
            <person name="Smith M.E."/>
            <person name="Heitman J."/>
            <person name="Vilgalys R."/>
            <person name="Stajich J.E."/>
        </authorList>
    </citation>
    <scope>NUCLEOTIDE SEQUENCE [LARGE SCALE GENOMIC DNA]</scope>
    <source>
        <strain evidence="10 11">LSU 92-RS-03</strain>
    </source>
</reference>
<comment type="caution">
    <text evidence="10">The sequence shown here is derived from an EMBL/GenBank/DDBJ whole genome shotgun (WGS) entry which is preliminary data.</text>
</comment>
<dbReference type="AlphaFoldDB" id="A0A367KL31"/>
<evidence type="ECO:0000256" key="7">
    <source>
        <dbReference type="ARBA" id="ARBA00023268"/>
    </source>
</evidence>
<evidence type="ECO:0000256" key="4">
    <source>
        <dbReference type="ARBA" id="ARBA00022801"/>
    </source>
</evidence>
<keyword evidence="3" id="KW-0554">One-carbon metabolism</keyword>
<dbReference type="EMBL" id="PJQM01001347">
    <property type="protein sequence ID" value="RCI02552.1"/>
    <property type="molecule type" value="Genomic_DNA"/>
</dbReference>
<dbReference type="InterPro" id="IPR036291">
    <property type="entry name" value="NAD(P)-bd_dom_sf"/>
</dbReference>
<sequence length="255" mass="27651">MVLVGSRDDSVLYVRTKDKAAQEVGISITVDKLPETIDESTLLEKIKQFNEDKKIHGVLVQMPLPSHINQENVIEAIDYRKDVDGFHPFNIGKMTQRVGRPLFLPCTPKGILHLIRSTEKEISGQRAVVVGRGDLVGTPVASLLTAEHATVTLCHSKTINLENIVKEADILVAAVGQPELIKGSWIKPGAIVIDVGMTAVPDISKKSGFRWVGDVEFEKAKQVASFITPVPGGVGPMTVAMLLENITSSAKNNIS</sequence>
<dbReference type="PANTHER" id="PTHR48099">
    <property type="entry name" value="C-1-TETRAHYDROFOLATE SYNTHASE, CYTOPLASMIC-RELATED"/>
    <property type="match status" value="1"/>
</dbReference>
<comment type="pathway">
    <text evidence="1">One-carbon metabolism; tetrahydrofolate interconversion.</text>
</comment>
<dbReference type="Gene3D" id="3.40.50.720">
    <property type="entry name" value="NAD(P)-binding Rossmann-like Domain"/>
    <property type="match status" value="1"/>
</dbReference>
<dbReference type="GO" id="GO:0004477">
    <property type="term" value="F:methenyltetrahydrofolate cyclohydrolase activity"/>
    <property type="evidence" value="ECO:0007669"/>
    <property type="project" value="TreeGrafter"/>
</dbReference>
<feature type="domain" description="Tetrahydrofolate dehydrogenase/cyclohydrolase NAD(P)-binding" evidence="9">
    <location>
        <begin position="105"/>
        <end position="252"/>
    </location>
</feature>
<dbReference type="PROSITE" id="PS00767">
    <property type="entry name" value="THF_DHG_CYH_2"/>
    <property type="match status" value="1"/>
</dbReference>
<dbReference type="FunFam" id="3.40.50.720:FF:000006">
    <property type="entry name" value="Bifunctional protein FolD"/>
    <property type="match status" value="1"/>
</dbReference>
<dbReference type="GO" id="GO:0004488">
    <property type="term" value="F:methylenetetrahydrofolate dehydrogenase (NADP+) activity"/>
    <property type="evidence" value="ECO:0007669"/>
    <property type="project" value="InterPro"/>
</dbReference>
<dbReference type="SUPFAM" id="SSF53223">
    <property type="entry name" value="Aminoacid dehydrogenase-like, N-terminal domain"/>
    <property type="match status" value="1"/>
</dbReference>
<dbReference type="Gene3D" id="3.40.50.10860">
    <property type="entry name" value="Leucine Dehydrogenase, chain A, domain 1"/>
    <property type="match status" value="1"/>
</dbReference>
<gene>
    <name evidence="10" type="ORF">CU098_011488</name>
</gene>
<dbReference type="InterPro" id="IPR020867">
    <property type="entry name" value="THF_DH/CycHdrlase_CS"/>
</dbReference>
<evidence type="ECO:0000256" key="3">
    <source>
        <dbReference type="ARBA" id="ARBA00022563"/>
    </source>
</evidence>
<dbReference type="InterPro" id="IPR000672">
    <property type="entry name" value="THF_DH/CycHdrlase"/>
</dbReference>
<dbReference type="Proteomes" id="UP000253551">
    <property type="component" value="Unassembled WGS sequence"/>
</dbReference>
<comment type="subunit">
    <text evidence="2">Homodimer.</text>
</comment>
<evidence type="ECO:0000259" key="8">
    <source>
        <dbReference type="Pfam" id="PF00763"/>
    </source>
</evidence>
<dbReference type="SUPFAM" id="SSF51735">
    <property type="entry name" value="NAD(P)-binding Rossmann-fold domains"/>
    <property type="match status" value="1"/>
</dbReference>
<keyword evidence="7" id="KW-0511">Multifunctional enzyme</keyword>
<dbReference type="CDD" id="cd01080">
    <property type="entry name" value="NAD_bind_m-THF_DH_Cyclohyd"/>
    <property type="match status" value="1"/>
</dbReference>
<dbReference type="Pfam" id="PF02882">
    <property type="entry name" value="THF_DHG_CYH_C"/>
    <property type="match status" value="1"/>
</dbReference>
<evidence type="ECO:0000259" key="9">
    <source>
        <dbReference type="Pfam" id="PF02882"/>
    </source>
</evidence>
<dbReference type="STRING" id="4846.A0A367KL31"/>
<dbReference type="InterPro" id="IPR020630">
    <property type="entry name" value="THF_DH/CycHdrlase_cat_dom"/>
</dbReference>
<keyword evidence="6" id="KW-0560">Oxidoreductase</keyword>
<feature type="domain" description="Tetrahydrofolate dehydrogenase/cyclohydrolase catalytic" evidence="8">
    <location>
        <begin position="1"/>
        <end position="84"/>
    </location>
</feature>
<evidence type="ECO:0000256" key="2">
    <source>
        <dbReference type="ARBA" id="ARBA00011738"/>
    </source>
</evidence>
<evidence type="ECO:0000256" key="5">
    <source>
        <dbReference type="ARBA" id="ARBA00022857"/>
    </source>
</evidence>
<organism evidence="10 11">
    <name type="scientific">Rhizopus stolonifer</name>
    <name type="common">Rhizopus nigricans</name>
    <dbReference type="NCBI Taxonomy" id="4846"/>
    <lineage>
        <taxon>Eukaryota</taxon>
        <taxon>Fungi</taxon>
        <taxon>Fungi incertae sedis</taxon>
        <taxon>Mucoromycota</taxon>
        <taxon>Mucoromycotina</taxon>
        <taxon>Mucoromycetes</taxon>
        <taxon>Mucorales</taxon>
        <taxon>Mucorineae</taxon>
        <taxon>Rhizopodaceae</taxon>
        <taxon>Rhizopus</taxon>
    </lineage>
</organism>
<evidence type="ECO:0000256" key="1">
    <source>
        <dbReference type="ARBA" id="ARBA00004777"/>
    </source>
</evidence>
<dbReference type="GO" id="GO:0035999">
    <property type="term" value="P:tetrahydrofolate interconversion"/>
    <property type="evidence" value="ECO:0007669"/>
    <property type="project" value="TreeGrafter"/>
</dbReference>
<name>A0A367KL31_RHIST</name>
<dbReference type="PANTHER" id="PTHR48099:SF5">
    <property type="entry name" value="C-1-TETRAHYDROFOLATE SYNTHASE, CYTOPLASMIC"/>
    <property type="match status" value="1"/>
</dbReference>
<dbReference type="GO" id="GO:0005829">
    <property type="term" value="C:cytosol"/>
    <property type="evidence" value="ECO:0007669"/>
    <property type="project" value="TreeGrafter"/>
</dbReference>